<organism evidence="3 4">
    <name type="scientific">Lachancea mirantina</name>
    <dbReference type="NCBI Taxonomy" id="1230905"/>
    <lineage>
        <taxon>Eukaryota</taxon>
        <taxon>Fungi</taxon>
        <taxon>Dikarya</taxon>
        <taxon>Ascomycota</taxon>
        <taxon>Saccharomycotina</taxon>
        <taxon>Saccharomycetes</taxon>
        <taxon>Saccharomycetales</taxon>
        <taxon>Saccharomycetaceae</taxon>
        <taxon>Lachancea</taxon>
    </lineage>
</organism>
<dbReference type="PANTHER" id="PTHR16461:SF5">
    <property type="entry name" value="TOLL-INTERACTING PROTEIN"/>
    <property type="match status" value="1"/>
</dbReference>
<dbReference type="Pfam" id="PF02845">
    <property type="entry name" value="CUE"/>
    <property type="match status" value="1"/>
</dbReference>
<evidence type="ECO:0000313" key="3">
    <source>
        <dbReference type="EMBL" id="SCU93013.1"/>
    </source>
</evidence>
<evidence type="ECO:0000259" key="2">
    <source>
        <dbReference type="PROSITE" id="PS51140"/>
    </source>
</evidence>
<dbReference type="InterPro" id="IPR003892">
    <property type="entry name" value="CUE"/>
</dbReference>
<proteinExistence type="predicted"/>
<feature type="region of interest" description="Disordered" evidence="1">
    <location>
        <begin position="1"/>
        <end position="114"/>
    </location>
</feature>
<evidence type="ECO:0000313" key="4">
    <source>
        <dbReference type="Proteomes" id="UP000191024"/>
    </source>
</evidence>
<sequence>MSDAEPANKPVADTAQANIVVGDTEKAVAEQPIRATDGEERKNEPKEGRDNETSTADAATKEEAEETKETTPQGAEKGTVADADSEEERPPLPERKSTTEVPLVPEHDENPVLSQLKDAFPSTDVKYVKAVLIASEGRLDPAFSALLFLSDPSVEAEIPIPAAAAAPGATESRGSSRRLTQLEQDEQLARSLDEQFNKDRRRGGTGRTGEAERQARERRIRRREQAYEARRATQEDLDGARLDGDDDFLSQFVDKDLPELKERVGRQVQETSKRVNEWFTGIRRTWTQEGDVAAQEPGAAQYAYGDDERDYVSTAPRRTARFNSFGAQVGHDDADTKGIALRNDDELSNDDGDDIPPQLPTRHKAADQAKQVVAETTYIDTPEAATRKRWQPLPPEPMNATATPTKVNATAKPRNPDDDEFLINSDDEM</sequence>
<dbReference type="OrthoDB" id="9942608at2759"/>
<dbReference type="SMART" id="SM00546">
    <property type="entry name" value="CUE"/>
    <property type="match status" value="1"/>
</dbReference>
<name>A0A1G4JQN9_9SACH</name>
<dbReference type="InterPro" id="IPR009060">
    <property type="entry name" value="UBA-like_sf"/>
</dbReference>
<feature type="region of interest" description="Disordered" evidence="1">
    <location>
        <begin position="341"/>
        <end position="429"/>
    </location>
</feature>
<dbReference type="InterPro" id="IPR041807">
    <property type="entry name" value="Cue5/Don1_CUE"/>
</dbReference>
<dbReference type="PANTHER" id="PTHR16461">
    <property type="entry name" value="TOLL-INTERACTING PROTEIN"/>
    <property type="match status" value="1"/>
</dbReference>
<dbReference type="Gene3D" id="1.10.8.10">
    <property type="entry name" value="DNA helicase RuvA subunit, C-terminal domain"/>
    <property type="match status" value="1"/>
</dbReference>
<dbReference type="PROSITE" id="PS51140">
    <property type="entry name" value="CUE"/>
    <property type="match status" value="1"/>
</dbReference>
<protein>
    <submittedName>
        <fullName evidence="3">LAMI_0E12904g1_1</fullName>
    </submittedName>
</protein>
<dbReference type="GO" id="GO:0031624">
    <property type="term" value="F:ubiquitin conjugating enzyme binding"/>
    <property type="evidence" value="ECO:0007669"/>
    <property type="project" value="TreeGrafter"/>
</dbReference>
<dbReference type="EMBL" id="LT598465">
    <property type="protein sequence ID" value="SCU93013.1"/>
    <property type="molecule type" value="Genomic_DNA"/>
</dbReference>
<accession>A0A1G4JQN9</accession>
<dbReference type="CDD" id="cd14372">
    <property type="entry name" value="CUE_Cue5p_like"/>
    <property type="match status" value="1"/>
</dbReference>
<dbReference type="GO" id="GO:0006511">
    <property type="term" value="P:ubiquitin-dependent protein catabolic process"/>
    <property type="evidence" value="ECO:0007669"/>
    <property type="project" value="TreeGrafter"/>
</dbReference>
<dbReference type="Proteomes" id="UP000191024">
    <property type="component" value="Chromosome E"/>
</dbReference>
<dbReference type="SUPFAM" id="SSF46934">
    <property type="entry name" value="UBA-like"/>
    <property type="match status" value="1"/>
</dbReference>
<feature type="compositionally biased region" description="Acidic residues" evidence="1">
    <location>
        <begin position="417"/>
        <end position="429"/>
    </location>
</feature>
<feature type="region of interest" description="Disordered" evidence="1">
    <location>
        <begin position="191"/>
        <end position="242"/>
    </location>
</feature>
<feature type="compositionally biased region" description="Basic and acidic residues" evidence="1">
    <location>
        <begin position="36"/>
        <end position="52"/>
    </location>
</feature>
<dbReference type="FunFam" id="1.10.8.10:FF:000064">
    <property type="entry name" value="Similar to CUE domain-containing protein"/>
    <property type="match status" value="1"/>
</dbReference>
<dbReference type="GO" id="GO:0005737">
    <property type="term" value="C:cytoplasm"/>
    <property type="evidence" value="ECO:0007669"/>
    <property type="project" value="TreeGrafter"/>
</dbReference>
<dbReference type="GO" id="GO:0043130">
    <property type="term" value="F:ubiquitin binding"/>
    <property type="evidence" value="ECO:0007669"/>
    <property type="project" value="InterPro"/>
</dbReference>
<dbReference type="AlphaFoldDB" id="A0A1G4JQN9"/>
<feature type="compositionally biased region" description="Basic and acidic residues" evidence="1">
    <location>
        <begin position="88"/>
        <end position="98"/>
    </location>
</feature>
<reference evidence="3 4" key="1">
    <citation type="submission" date="2016-03" db="EMBL/GenBank/DDBJ databases">
        <authorList>
            <person name="Devillers H."/>
        </authorList>
    </citation>
    <scope>NUCLEOTIDE SEQUENCE [LARGE SCALE GENOMIC DNA]</scope>
    <source>
        <strain evidence="3">CBS 11717</strain>
    </source>
</reference>
<keyword evidence="4" id="KW-1185">Reference proteome</keyword>
<gene>
    <name evidence="3" type="ORF">LAMI_0E12904G</name>
</gene>
<feature type="compositionally biased region" description="Basic and acidic residues" evidence="1">
    <location>
        <begin position="209"/>
        <end position="242"/>
    </location>
</feature>
<dbReference type="STRING" id="1230905.A0A1G4JQN9"/>
<feature type="domain" description="CUE" evidence="2">
    <location>
        <begin position="108"/>
        <end position="151"/>
    </location>
</feature>
<evidence type="ECO:0000256" key="1">
    <source>
        <dbReference type="SAM" id="MobiDB-lite"/>
    </source>
</evidence>